<dbReference type="Proteomes" id="UP001372338">
    <property type="component" value="Unassembled WGS sequence"/>
</dbReference>
<gene>
    <name evidence="1" type="ORF">RIF29_22251</name>
</gene>
<accession>A0AAN9F8Z1</accession>
<keyword evidence="2" id="KW-1185">Reference proteome</keyword>
<dbReference type="AlphaFoldDB" id="A0AAN9F8Z1"/>
<reference evidence="1 2" key="1">
    <citation type="submission" date="2024-01" db="EMBL/GenBank/DDBJ databases">
        <title>The genomes of 5 underutilized Papilionoideae crops provide insights into root nodulation and disease resistanc.</title>
        <authorList>
            <person name="Yuan L."/>
        </authorList>
    </citation>
    <scope>NUCLEOTIDE SEQUENCE [LARGE SCALE GENOMIC DNA]</scope>
    <source>
        <strain evidence="1">ZHUSHIDOU_FW_LH</strain>
        <tissue evidence="1">Leaf</tissue>
    </source>
</reference>
<evidence type="ECO:0000313" key="2">
    <source>
        <dbReference type="Proteomes" id="UP001372338"/>
    </source>
</evidence>
<protein>
    <submittedName>
        <fullName evidence="1">Uncharacterized protein</fullName>
    </submittedName>
</protein>
<dbReference type="EMBL" id="JAYWIO010000004">
    <property type="protein sequence ID" value="KAK7269520.1"/>
    <property type="molecule type" value="Genomic_DNA"/>
</dbReference>
<evidence type="ECO:0000313" key="1">
    <source>
        <dbReference type="EMBL" id="KAK7269520.1"/>
    </source>
</evidence>
<comment type="caution">
    <text evidence="1">The sequence shown here is derived from an EMBL/GenBank/DDBJ whole genome shotgun (WGS) entry which is preliminary data.</text>
</comment>
<sequence>MAGNEDYVCPLRYLRFMRPLLDQLRILNEFATPPANISSPTFRPRLALLPTPLPAALTSVFRLVLLVPVGLQSIALDPQFASTLNLPSRLPEQASMLLDSVSNALSTLSKLATKLSTILRWISYYSGYLSRTLGT</sequence>
<organism evidence="1 2">
    <name type="scientific">Crotalaria pallida</name>
    <name type="common">Smooth rattlebox</name>
    <name type="synonym">Crotalaria striata</name>
    <dbReference type="NCBI Taxonomy" id="3830"/>
    <lineage>
        <taxon>Eukaryota</taxon>
        <taxon>Viridiplantae</taxon>
        <taxon>Streptophyta</taxon>
        <taxon>Embryophyta</taxon>
        <taxon>Tracheophyta</taxon>
        <taxon>Spermatophyta</taxon>
        <taxon>Magnoliopsida</taxon>
        <taxon>eudicotyledons</taxon>
        <taxon>Gunneridae</taxon>
        <taxon>Pentapetalae</taxon>
        <taxon>rosids</taxon>
        <taxon>fabids</taxon>
        <taxon>Fabales</taxon>
        <taxon>Fabaceae</taxon>
        <taxon>Papilionoideae</taxon>
        <taxon>50 kb inversion clade</taxon>
        <taxon>genistoids sensu lato</taxon>
        <taxon>core genistoids</taxon>
        <taxon>Crotalarieae</taxon>
        <taxon>Crotalaria</taxon>
    </lineage>
</organism>
<name>A0AAN9F8Z1_CROPI</name>
<proteinExistence type="predicted"/>